<dbReference type="InterPro" id="IPR005467">
    <property type="entry name" value="His_kinase_dom"/>
</dbReference>
<feature type="transmembrane region" description="Helical" evidence="13">
    <location>
        <begin position="20"/>
        <end position="38"/>
    </location>
</feature>
<evidence type="ECO:0000256" key="10">
    <source>
        <dbReference type="ARBA" id="ARBA00023012"/>
    </source>
</evidence>
<protein>
    <recommendedName>
        <fullName evidence="3">histidine kinase</fullName>
        <ecNumber evidence="3">2.7.13.3</ecNumber>
    </recommendedName>
</protein>
<feature type="domain" description="Histidine kinase" evidence="14">
    <location>
        <begin position="489"/>
        <end position="595"/>
    </location>
</feature>
<evidence type="ECO:0000256" key="4">
    <source>
        <dbReference type="ARBA" id="ARBA00022475"/>
    </source>
</evidence>
<feature type="domain" description="HAMP" evidence="15">
    <location>
        <begin position="320"/>
        <end position="372"/>
    </location>
</feature>
<comment type="catalytic activity">
    <reaction evidence="1">
        <text>ATP + protein L-histidine = ADP + protein N-phospho-L-histidine.</text>
        <dbReference type="EC" id="2.7.13.3"/>
    </reaction>
</comment>
<dbReference type="EC" id="2.7.13.3" evidence="3"/>
<dbReference type="Gene3D" id="3.30.450.20">
    <property type="entry name" value="PAS domain"/>
    <property type="match status" value="1"/>
</dbReference>
<evidence type="ECO:0000256" key="8">
    <source>
        <dbReference type="ARBA" id="ARBA00022777"/>
    </source>
</evidence>
<dbReference type="PROSITE" id="PS50885">
    <property type="entry name" value="HAMP"/>
    <property type="match status" value="1"/>
</dbReference>
<dbReference type="Gene3D" id="3.30.565.10">
    <property type="entry name" value="Histidine kinase-like ATPase, C-terminal domain"/>
    <property type="match status" value="1"/>
</dbReference>
<dbReference type="PROSITE" id="PS50109">
    <property type="entry name" value="HIS_KIN"/>
    <property type="match status" value="1"/>
</dbReference>
<keyword evidence="12" id="KW-0175">Coiled coil</keyword>
<evidence type="ECO:0000256" key="11">
    <source>
        <dbReference type="ARBA" id="ARBA00023136"/>
    </source>
</evidence>
<sequence>MKLLAIKKMLNDMKLRNKLFFSFVFVVFVPVMIVGGYLTNELKQLALTDAVKQETANLDRVRKRTLETLKIPLYLSNNILYDQRLKEIANTEYQYTYDVVAAYKNYSTFDHYLKTYPQEISSIRFYMENPTLLNNWQIIPITEKMAKSVWYTNAKKGKGLANWTYIEDETKQNRKYISLVRRIDFLDFKTYGMLVISVNPDHLDLILSQESSPMMLIDDKNNIIATNHSEFTTKSFSKMIDSKQKLEEPIGTFRGKVNGEPSYIFIEEISPDHSSNGLRVVSVIPNKEIVENANHLGRMGLFVVTISVLIALCLIYYFSKWLSERILTLSKQINEVGKGNFDHTILVDGKDEIGQLSKQLNMMAKNTKQLLQEIEESNKQKSLMEQKQNHIKFKMMASQINPHFLFNALESIRMRASLNGEREIAQVVKLLGKLMRNSIEVGTGKVKLSSEISVIQSYLEIQKFRYRERIHYTLHIDPRTNDLEIPPLIIQPLVENAVIHGIEDVATGGEISVTSKWTSVGVYIAVMDSGKGIDEERLKKIKQMLAENEEKEGIRIGLRNVHQRLLLTYGESAGLEIESVLDKGTTISFLIPLERGKEIV</sequence>
<dbReference type="SMART" id="SM00304">
    <property type="entry name" value="HAMP"/>
    <property type="match status" value="1"/>
</dbReference>
<dbReference type="GO" id="GO:0005886">
    <property type="term" value="C:plasma membrane"/>
    <property type="evidence" value="ECO:0007669"/>
    <property type="project" value="UniProtKB-SubCell"/>
</dbReference>
<keyword evidence="6" id="KW-0808">Transferase</keyword>
<dbReference type="EMBL" id="LDJR01000058">
    <property type="protein sequence ID" value="OAK67971.1"/>
    <property type="molecule type" value="Genomic_DNA"/>
</dbReference>
<accession>A0A177ZJ26</accession>
<name>A0A177ZJ26_9BACI</name>
<keyword evidence="10" id="KW-0902">Two-component regulatory system</keyword>
<evidence type="ECO:0000256" key="7">
    <source>
        <dbReference type="ARBA" id="ARBA00022741"/>
    </source>
</evidence>
<dbReference type="PANTHER" id="PTHR34220">
    <property type="entry name" value="SENSOR HISTIDINE KINASE YPDA"/>
    <property type="match status" value="1"/>
</dbReference>
<organism evidence="16 17">
    <name type="scientific">Lederbergia galactosidilytica</name>
    <dbReference type="NCBI Taxonomy" id="217031"/>
    <lineage>
        <taxon>Bacteria</taxon>
        <taxon>Bacillati</taxon>
        <taxon>Bacillota</taxon>
        <taxon>Bacilli</taxon>
        <taxon>Bacillales</taxon>
        <taxon>Bacillaceae</taxon>
        <taxon>Lederbergia</taxon>
    </lineage>
</organism>
<dbReference type="SUPFAM" id="SSF158472">
    <property type="entry name" value="HAMP domain-like"/>
    <property type="match status" value="1"/>
</dbReference>
<dbReference type="RefSeq" id="WP_064468656.1">
    <property type="nucleotide sequence ID" value="NZ_LDJR01000058.1"/>
</dbReference>
<dbReference type="InterPro" id="IPR003594">
    <property type="entry name" value="HATPase_dom"/>
</dbReference>
<keyword evidence="17" id="KW-1185">Reference proteome</keyword>
<dbReference type="AlphaFoldDB" id="A0A177ZJ26"/>
<dbReference type="PANTHER" id="PTHR34220:SF7">
    <property type="entry name" value="SENSOR HISTIDINE KINASE YPDA"/>
    <property type="match status" value="1"/>
</dbReference>
<keyword evidence="7" id="KW-0547">Nucleotide-binding</keyword>
<feature type="coiled-coil region" evidence="12">
    <location>
        <begin position="357"/>
        <end position="387"/>
    </location>
</feature>
<comment type="caution">
    <text evidence="16">The sequence shown here is derived from an EMBL/GenBank/DDBJ whole genome shotgun (WGS) entry which is preliminary data.</text>
</comment>
<comment type="subcellular location">
    <subcellularLocation>
        <location evidence="2">Cell membrane</location>
        <topology evidence="2">Multi-pass membrane protein</topology>
    </subcellularLocation>
</comment>
<evidence type="ECO:0000259" key="15">
    <source>
        <dbReference type="PROSITE" id="PS50885"/>
    </source>
</evidence>
<dbReference type="InterPro" id="IPR003660">
    <property type="entry name" value="HAMP_dom"/>
</dbReference>
<keyword evidence="9" id="KW-0067">ATP-binding</keyword>
<dbReference type="InterPro" id="IPR050640">
    <property type="entry name" value="Bact_2-comp_sensor_kinase"/>
</dbReference>
<proteinExistence type="predicted"/>
<evidence type="ECO:0000256" key="2">
    <source>
        <dbReference type="ARBA" id="ARBA00004651"/>
    </source>
</evidence>
<evidence type="ECO:0000256" key="1">
    <source>
        <dbReference type="ARBA" id="ARBA00000085"/>
    </source>
</evidence>
<evidence type="ECO:0000256" key="9">
    <source>
        <dbReference type="ARBA" id="ARBA00022840"/>
    </source>
</evidence>
<evidence type="ECO:0000256" key="5">
    <source>
        <dbReference type="ARBA" id="ARBA00022553"/>
    </source>
</evidence>
<evidence type="ECO:0000259" key="14">
    <source>
        <dbReference type="PROSITE" id="PS50109"/>
    </source>
</evidence>
<evidence type="ECO:0000256" key="6">
    <source>
        <dbReference type="ARBA" id="ARBA00022679"/>
    </source>
</evidence>
<dbReference type="SUPFAM" id="SSF55874">
    <property type="entry name" value="ATPase domain of HSP90 chaperone/DNA topoisomerase II/histidine kinase"/>
    <property type="match status" value="1"/>
</dbReference>
<evidence type="ECO:0000313" key="17">
    <source>
        <dbReference type="Proteomes" id="UP000077881"/>
    </source>
</evidence>
<feature type="transmembrane region" description="Helical" evidence="13">
    <location>
        <begin position="299"/>
        <end position="318"/>
    </location>
</feature>
<keyword evidence="8" id="KW-0418">Kinase</keyword>
<evidence type="ECO:0000256" key="3">
    <source>
        <dbReference type="ARBA" id="ARBA00012438"/>
    </source>
</evidence>
<reference evidence="16 17" key="1">
    <citation type="submission" date="2015-05" db="EMBL/GenBank/DDBJ databases">
        <title>Comparison of genome.</title>
        <authorList>
            <person name="Zheng Z."/>
            <person name="Sun M."/>
        </authorList>
    </citation>
    <scope>NUCLEOTIDE SEQUENCE [LARGE SCALE GENOMIC DNA]</scope>
    <source>
        <strain evidence="16 17">G25-74</strain>
    </source>
</reference>
<evidence type="ECO:0000256" key="12">
    <source>
        <dbReference type="SAM" id="Coils"/>
    </source>
</evidence>
<keyword evidence="11 13" id="KW-0472">Membrane</keyword>
<dbReference type="CDD" id="cd06225">
    <property type="entry name" value="HAMP"/>
    <property type="match status" value="1"/>
</dbReference>
<dbReference type="OrthoDB" id="9776552at2"/>
<dbReference type="PATRIC" id="fig|217031.6.peg.3954"/>
<dbReference type="Proteomes" id="UP000077881">
    <property type="component" value="Unassembled WGS sequence"/>
</dbReference>
<keyword evidence="4" id="KW-1003">Cell membrane</keyword>
<gene>
    <name evidence="16" type="ORF">ABB05_18235</name>
</gene>
<dbReference type="GO" id="GO:0005524">
    <property type="term" value="F:ATP binding"/>
    <property type="evidence" value="ECO:0007669"/>
    <property type="project" value="UniProtKB-KW"/>
</dbReference>
<evidence type="ECO:0000313" key="16">
    <source>
        <dbReference type="EMBL" id="OAK67971.1"/>
    </source>
</evidence>
<dbReference type="Gene3D" id="1.10.287.130">
    <property type="match status" value="1"/>
</dbReference>
<keyword evidence="13" id="KW-0812">Transmembrane</keyword>
<evidence type="ECO:0000256" key="13">
    <source>
        <dbReference type="SAM" id="Phobius"/>
    </source>
</evidence>
<dbReference type="InterPro" id="IPR036890">
    <property type="entry name" value="HATPase_C_sf"/>
</dbReference>
<keyword evidence="5" id="KW-0597">Phosphoprotein</keyword>
<dbReference type="Pfam" id="PF00672">
    <property type="entry name" value="HAMP"/>
    <property type="match status" value="1"/>
</dbReference>
<dbReference type="Pfam" id="PF06580">
    <property type="entry name" value="His_kinase"/>
    <property type="match status" value="1"/>
</dbReference>
<dbReference type="GO" id="GO:0000155">
    <property type="term" value="F:phosphorelay sensor kinase activity"/>
    <property type="evidence" value="ECO:0007669"/>
    <property type="project" value="InterPro"/>
</dbReference>
<keyword evidence="13" id="KW-1133">Transmembrane helix</keyword>
<dbReference type="STRING" id="217031.ABB05_18235"/>
<dbReference type="SMART" id="SM00387">
    <property type="entry name" value="HATPase_c"/>
    <property type="match status" value="1"/>
</dbReference>
<dbReference type="InterPro" id="IPR010559">
    <property type="entry name" value="Sig_transdc_His_kin_internal"/>
</dbReference>
<dbReference type="Pfam" id="PF02518">
    <property type="entry name" value="HATPase_c"/>
    <property type="match status" value="1"/>
</dbReference>